<reference evidence="2" key="1">
    <citation type="submission" date="2023-07" db="EMBL/GenBank/DDBJ databases">
        <authorList>
            <consortium name="AG Swart"/>
            <person name="Singh M."/>
            <person name="Singh A."/>
            <person name="Seah K."/>
            <person name="Emmerich C."/>
        </authorList>
    </citation>
    <scope>NUCLEOTIDE SEQUENCE</scope>
    <source>
        <strain evidence="2">DP1</strain>
    </source>
</reference>
<evidence type="ECO:0000313" key="3">
    <source>
        <dbReference type="Proteomes" id="UP001295684"/>
    </source>
</evidence>
<dbReference type="EMBL" id="CAMPGE010020577">
    <property type="protein sequence ID" value="CAI2378809.1"/>
    <property type="molecule type" value="Genomic_DNA"/>
</dbReference>
<evidence type="ECO:0000313" key="2">
    <source>
        <dbReference type="EMBL" id="CAI2378809.1"/>
    </source>
</evidence>
<protein>
    <submittedName>
        <fullName evidence="2">Uncharacterized protein</fullName>
    </submittedName>
</protein>
<keyword evidence="3" id="KW-1185">Reference proteome</keyword>
<comment type="caution">
    <text evidence="2">The sequence shown here is derived from an EMBL/GenBank/DDBJ whole genome shotgun (WGS) entry which is preliminary data.</text>
</comment>
<feature type="region of interest" description="Disordered" evidence="1">
    <location>
        <begin position="1"/>
        <end position="46"/>
    </location>
</feature>
<feature type="compositionally biased region" description="Basic and acidic residues" evidence="1">
    <location>
        <begin position="15"/>
        <end position="29"/>
    </location>
</feature>
<proteinExistence type="predicted"/>
<dbReference type="Proteomes" id="UP001295684">
    <property type="component" value="Unassembled WGS sequence"/>
</dbReference>
<evidence type="ECO:0000256" key="1">
    <source>
        <dbReference type="SAM" id="MobiDB-lite"/>
    </source>
</evidence>
<organism evidence="2 3">
    <name type="scientific">Euplotes crassus</name>
    <dbReference type="NCBI Taxonomy" id="5936"/>
    <lineage>
        <taxon>Eukaryota</taxon>
        <taxon>Sar</taxon>
        <taxon>Alveolata</taxon>
        <taxon>Ciliophora</taxon>
        <taxon>Intramacronucleata</taxon>
        <taxon>Spirotrichea</taxon>
        <taxon>Hypotrichia</taxon>
        <taxon>Euplotida</taxon>
        <taxon>Euplotidae</taxon>
        <taxon>Moneuplotes</taxon>
    </lineage>
</organism>
<sequence>METLTEQQLEAMRQQQEKEKLEVRSEEIGATRPQSSSTQETEPKEVEVLEQVQKNEPTFLKRNYVKECALCNQLPCCPEHCCDWDSCNCKSCPECIIRNQTKEVGVSLPIKIIKKSAIIKAPVKKPKPKKAKKHIRIGPEPKEGTSDSLLITNFEVEEQKKTFDVRKGVKIYGTGVKGLQALRTYREEEVEEEPTEIKRKKIKIRAGKFKKAE</sequence>
<gene>
    <name evidence="2" type="ORF">ECRASSUSDP1_LOCUS20209</name>
</gene>
<accession>A0AAD1XTU8</accession>
<dbReference type="AlphaFoldDB" id="A0AAD1XTU8"/>
<name>A0AAD1XTU8_EUPCR</name>